<proteinExistence type="predicted"/>
<dbReference type="PANTHER" id="PTHR46618">
    <property type="entry name" value="ARMADILLO REPEAT-CONTAINING PROTEIN 3"/>
    <property type="match status" value="1"/>
</dbReference>
<dbReference type="InterPro" id="IPR000225">
    <property type="entry name" value="Armadillo"/>
</dbReference>
<evidence type="ECO:0000259" key="4">
    <source>
        <dbReference type="Pfam" id="PF14381"/>
    </source>
</evidence>
<dbReference type="Ensembl" id="ENSMODT00000077906.1">
    <property type="protein sequence ID" value="ENSMODP00000046009.1"/>
    <property type="gene ID" value="ENSMODG00000008994.4"/>
</dbReference>
<feature type="compositionally biased region" description="Polar residues" evidence="3">
    <location>
        <begin position="541"/>
        <end position="550"/>
    </location>
</feature>
<dbReference type="PANTHER" id="PTHR46618:SF1">
    <property type="entry name" value="ARMADILLO REPEAT-CONTAINING PROTEIN 3"/>
    <property type="match status" value="1"/>
</dbReference>
<feature type="compositionally biased region" description="Polar residues" evidence="3">
    <location>
        <begin position="557"/>
        <end position="578"/>
    </location>
</feature>
<gene>
    <name evidence="5" type="primary">ARMC3</name>
</gene>
<dbReference type="SMART" id="SM00185">
    <property type="entry name" value="ARM"/>
    <property type="match status" value="9"/>
</dbReference>
<dbReference type="Pfam" id="PF00514">
    <property type="entry name" value="Arm"/>
    <property type="match status" value="3"/>
</dbReference>
<evidence type="ECO:0000313" key="6">
    <source>
        <dbReference type="Proteomes" id="UP000002280"/>
    </source>
</evidence>
<reference evidence="5 6" key="1">
    <citation type="journal article" date="2007" name="Nature">
        <title>Genome of the marsupial Monodelphis domestica reveals innovation in non-coding sequences.</title>
        <authorList>
            <person name="Mikkelsen T.S."/>
            <person name="Wakefield M.J."/>
            <person name="Aken B."/>
            <person name="Amemiya C.T."/>
            <person name="Chang J.L."/>
            <person name="Duke S."/>
            <person name="Garber M."/>
            <person name="Gentles A.J."/>
            <person name="Goodstadt L."/>
            <person name="Heger A."/>
            <person name="Jurka J."/>
            <person name="Kamal M."/>
            <person name="Mauceli E."/>
            <person name="Searle S.M."/>
            <person name="Sharpe T."/>
            <person name="Baker M.L."/>
            <person name="Batzer M.A."/>
            <person name="Benos P.V."/>
            <person name="Belov K."/>
            <person name="Clamp M."/>
            <person name="Cook A."/>
            <person name="Cuff J."/>
            <person name="Das R."/>
            <person name="Davidow L."/>
            <person name="Deakin J.E."/>
            <person name="Fazzari M.J."/>
            <person name="Glass J.L."/>
            <person name="Grabherr M."/>
            <person name="Greally J.M."/>
            <person name="Gu W."/>
            <person name="Hore T.A."/>
            <person name="Huttley G.A."/>
            <person name="Kleber M."/>
            <person name="Jirtle R.L."/>
            <person name="Koina E."/>
            <person name="Lee J.T."/>
            <person name="Mahony S."/>
            <person name="Marra M.A."/>
            <person name="Miller R.D."/>
            <person name="Nicholls R.D."/>
            <person name="Oda M."/>
            <person name="Papenfuss A.T."/>
            <person name="Parra Z.E."/>
            <person name="Pollock D.D."/>
            <person name="Ray D.A."/>
            <person name="Schein J.E."/>
            <person name="Speed T.P."/>
            <person name="Thompson K."/>
            <person name="VandeBerg J.L."/>
            <person name="Wade C.M."/>
            <person name="Walker J.A."/>
            <person name="Waters P.D."/>
            <person name="Webber C."/>
            <person name="Weidman J.R."/>
            <person name="Xie X."/>
            <person name="Zody M.C."/>
            <person name="Baldwin J."/>
            <person name="Abdouelleil A."/>
            <person name="Abdulkadir J."/>
            <person name="Abebe A."/>
            <person name="Abera B."/>
            <person name="Abreu J."/>
            <person name="Acer S.C."/>
            <person name="Aftuck L."/>
            <person name="Alexander A."/>
            <person name="An P."/>
            <person name="Anderson E."/>
            <person name="Anderson S."/>
            <person name="Arachi H."/>
            <person name="Azer M."/>
            <person name="Bachantsang P."/>
            <person name="Barry A."/>
            <person name="Bayul T."/>
            <person name="Berlin A."/>
            <person name="Bessette D."/>
            <person name="Bloom T."/>
            <person name="Bloom T."/>
            <person name="Boguslavskiy L."/>
            <person name="Bonnet C."/>
            <person name="Boukhgalter B."/>
            <person name="Bourzgui I."/>
            <person name="Brown A."/>
            <person name="Cahill P."/>
            <person name="Channer S."/>
            <person name="Cheshatsang Y."/>
            <person name="Chuda L."/>
            <person name="Citroen M."/>
            <person name="Collymore A."/>
            <person name="Cooke P."/>
            <person name="Costello M."/>
            <person name="D'Aco K."/>
            <person name="Daza R."/>
            <person name="De Haan G."/>
            <person name="DeGray S."/>
            <person name="DeMaso C."/>
            <person name="Dhargay N."/>
            <person name="Dooley K."/>
            <person name="Dooley E."/>
            <person name="Doricent M."/>
            <person name="Dorje P."/>
            <person name="Dorjee K."/>
            <person name="Dupes A."/>
            <person name="Elong R."/>
            <person name="Falk J."/>
            <person name="Farina A."/>
            <person name="Faro S."/>
            <person name="Ferguson D."/>
            <person name="Fisher S."/>
            <person name="Foley C.D."/>
            <person name="Franke A."/>
            <person name="Friedrich D."/>
            <person name="Gadbois L."/>
            <person name="Gearin G."/>
            <person name="Gearin C.R."/>
            <person name="Giannoukos G."/>
            <person name="Goode T."/>
            <person name="Graham J."/>
            <person name="Grandbois E."/>
            <person name="Grewal S."/>
            <person name="Gyaltsen K."/>
            <person name="Hafez N."/>
            <person name="Hagos B."/>
            <person name="Hall J."/>
            <person name="Henson C."/>
            <person name="Hollinger A."/>
            <person name="Honan T."/>
            <person name="Huard M.D."/>
            <person name="Hughes L."/>
            <person name="Hurhula B."/>
            <person name="Husby M.E."/>
            <person name="Kamat A."/>
            <person name="Kanga B."/>
            <person name="Kashin S."/>
            <person name="Khazanovich D."/>
            <person name="Kisner P."/>
            <person name="Lance K."/>
            <person name="Lara M."/>
            <person name="Lee W."/>
            <person name="Lennon N."/>
            <person name="Letendre F."/>
            <person name="LeVine R."/>
            <person name="Lipovsky A."/>
            <person name="Liu X."/>
            <person name="Liu J."/>
            <person name="Liu S."/>
            <person name="Lokyitsang T."/>
            <person name="Lokyitsang Y."/>
            <person name="Lubonja R."/>
            <person name="Lui A."/>
            <person name="MacDonald P."/>
            <person name="Magnisalis V."/>
            <person name="Maru K."/>
            <person name="Matthews C."/>
            <person name="McCusker W."/>
            <person name="McDonough S."/>
            <person name="Mehta T."/>
            <person name="Meldrim J."/>
            <person name="Meneus L."/>
            <person name="Mihai O."/>
            <person name="Mihalev A."/>
            <person name="Mihova T."/>
            <person name="Mittelman R."/>
            <person name="Mlenga V."/>
            <person name="Montmayeur A."/>
            <person name="Mulrain L."/>
            <person name="Navidi A."/>
            <person name="Naylor J."/>
            <person name="Negash T."/>
            <person name="Nguyen T."/>
            <person name="Nguyen N."/>
            <person name="Nicol R."/>
            <person name="Norbu C."/>
            <person name="Norbu N."/>
            <person name="Novod N."/>
            <person name="O'Neill B."/>
            <person name="Osman S."/>
            <person name="Markiewicz E."/>
            <person name="Oyono O.L."/>
            <person name="Patti C."/>
            <person name="Phunkhang P."/>
            <person name="Pierre F."/>
            <person name="Priest M."/>
            <person name="Raghuraman S."/>
            <person name="Rege F."/>
            <person name="Reyes R."/>
            <person name="Rise C."/>
            <person name="Rogov P."/>
            <person name="Ross K."/>
            <person name="Ryan E."/>
            <person name="Settipalli S."/>
            <person name="Shea T."/>
            <person name="Sherpa N."/>
            <person name="Shi L."/>
            <person name="Shih D."/>
            <person name="Sparrow T."/>
            <person name="Spaulding J."/>
            <person name="Stalker J."/>
            <person name="Stange-Thomann N."/>
            <person name="Stavropoulos S."/>
            <person name="Stone C."/>
            <person name="Strader C."/>
            <person name="Tesfaye S."/>
            <person name="Thomson T."/>
            <person name="Thoulutsang Y."/>
            <person name="Thoulutsang D."/>
            <person name="Topham K."/>
            <person name="Topping I."/>
            <person name="Tsamla T."/>
            <person name="Vassiliev H."/>
            <person name="Vo A."/>
            <person name="Wangchuk T."/>
            <person name="Wangdi T."/>
            <person name="Weiand M."/>
            <person name="Wilkinson J."/>
            <person name="Wilson A."/>
            <person name="Yadav S."/>
            <person name="Young G."/>
            <person name="Yu Q."/>
            <person name="Zembek L."/>
            <person name="Zhong D."/>
            <person name="Zimmer A."/>
            <person name="Zwirko Z."/>
            <person name="Jaffe D.B."/>
            <person name="Alvarez P."/>
            <person name="Brockman W."/>
            <person name="Butler J."/>
            <person name="Chin C."/>
            <person name="Gnerre S."/>
            <person name="MacCallum I."/>
            <person name="Graves J.A."/>
            <person name="Ponting C.P."/>
            <person name="Breen M."/>
            <person name="Samollow P.B."/>
            <person name="Lander E.S."/>
            <person name="Lindblad-Toh K."/>
        </authorList>
    </citation>
    <scope>NUCLEOTIDE SEQUENCE [LARGE SCALE GENOMIC DNA]</scope>
</reference>
<evidence type="ECO:0000313" key="5">
    <source>
        <dbReference type="Ensembl" id="ENSMODP00000046009.1"/>
    </source>
</evidence>
<reference evidence="5" key="3">
    <citation type="submission" date="2025-09" db="UniProtKB">
        <authorList>
            <consortium name="Ensembl"/>
        </authorList>
    </citation>
    <scope>IDENTIFICATION</scope>
</reference>
<feature type="compositionally biased region" description="Basic and acidic residues" evidence="3">
    <location>
        <begin position="596"/>
        <end position="612"/>
    </location>
</feature>
<protein>
    <submittedName>
        <fullName evidence="5">Armadillo repeat containing 3</fullName>
    </submittedName>
</protein>
<organism evidence="5 6">
    <name type="scientific">Monodelphis domestica</name>
    <name type="common">Gray short-tailed opossum</name>
    <dbReference type="NCBI Taxonomy" id="13616"/>
    <lineage>
        <taxon>Eukaryota</taxon>
        <taxon>Metazoa</taxon>
        <taxon>Chordata</taxon>
        <taxon>Craniata</taxon>
        <taxon>Vertebrata</taxon>
        <taxon>Euteleostomi</taxon>
        <taxon>Mammalia</taxon>
        <taxon>Metatheria</taxon>
        <taxon>Didelphimorphia</taxon>
        <taxon>Didelphidae</taxon>
        <taxon>Monodelphis</taxon>
    </lineage>
</organism>
<dbReference type="InterPro" id="IPR052441">
    <property type="entry name" value="Armadillo-Ser/Thr_Kinase"/>
</dbReference>
<feature type="domain" description="EDR1/CTR1/ARMC3-like peptidase-like" evidence="4">
    <location>
        <begin position="637"/>
        <end position="776"/>
    </location>
</feature>
<dbReference type="InterPro" id="IPR016024">
    <property type="entry name" value="ARM-type_fold"/>
</dbReference>
<evidence type="ECO:0000256" key="1">
    <source>
        <dbReference type="ARBA" id="ARBA00022737"/>
    </source>
</evidence>
<accession>A0A5F8GEZ7</accession>
<dbReference type="PROSITE" id="PS50176">
    <property type="entry name" value="ARM_REPEAT"/>
    <property type="match status" value="2"/>
</dbReference>
<dbReference type="GeneTree" id="ENSGT00940000157476"/>
<dbReference type="Bgee" id="ENSMODG00000008994">
    <property type="expression patterns" value="Expressed in ovary and 10 other cell types or tissues"/>
</dbReference>
<dbReference type="InterPro" id="IPR011989">
    <property type="entry name" value="ARM-like"/>
</dbReference>
<reference evidence="5" key="2">
    <citation type="submission" date="2025-08" db="UniProtKB">
        <authorList>
            <consortium name="Ensembl"/>
        </authorList>
    </citation>
    <scope>IDENTIFICATION</scope>
</reference>
<feature type="repeat" description="ARM" evidence="2">
    <location>
        <begin position="150"/>
        <end position="177"/>
    </location>
</feature>
<dbReference type="Gene3D" id="1.25.10.10">
    <property type="entry name" value="Leucine-rich Repeat Variant"/>
    <property type="match status" value="3"/>
</dbReference>
<dbReference type="Pfam" id="PF14381">
    <property type="entry name" value="EDR1_CTR1_ARMC3_pept"/>
    <property type="match status" value="1"/>
</dbReference>
<dbReference type="SUPFAM" id="SSF48371">
    <property type="entry name" value="ARM repeat"/>
    <property type="match status" value="1"/>
</dbReference>
<name>A0A5F8GEZ7_MONDO</name>
<evidence type="ECO:0000256" key="3">
    <source>
        <dbReference type="SAM" id="MobiDB-lite"/>
    </source>
</evidence>
<keyword evidence="1" id="KW-0677">Repeat</keyword>
<sequence>MGKKIKKEAEPPPKDVFDPLTIESKKAQTVVLMLNSTEEEILAKACEAIYKFALKGEENKATLLELGAMEPLTKLLKHEDKIVRRNATMIFGILASNNDVKKVLRELDILSSIIAQLAPEEEVVIHEFASLCLANMSVEYTSKVQIFEYGGMEPLVRLLGSPDPDVKKNSIECLYNLVQEFTDLHAEALNVIANCLEDVDTTVHIQQGGGLKKLLTFTENAVFPEIQKSATKAISRAAYDPENRKVLHDQEVEKCLITLLGAENDGTKVAAAKVISAMSENMQSKEYFNTEGIPQIVQLLKNENDDVKEAASEALANLTTANSINANAAAEAEAIEPLINMLGSSRDNNIANAATVLTNMATQESLRLMIQNHDFMRAIIQPLNNSNHMVQSKAALTVAAIACDTDARTEFKNANGLIRLVELLHSNNEEVRRNASWAVMVCASDEPIAVELCKLGALDILQEINTSLKRKNNFSEAAYNRLLHNNLSLKYCMNGYLSSIDIISDIFYDAGRLSPGTKLLSLKEFALQEPSDRRAIILINSKISTPSPHHSTPGDKLSTSGRSSSARKGTKFSLVTSPTEEKPESTGPPSISSKSFIKEKGSRKGKGKKEEEKKEEEEIQPTKVELVAEKEWCPPTDQEFLNYISEVSKTVLPITDLMEQIEALAKFVSGKMGGPVSQELMHEFKWEHHLSEVQYKLKSNVVPIGCIKKGTFYHRALLFKALADKVGIGATLIRGEYNRAWNEVKLIDERNRGITGLLPPPEKFIVDLMYEPGSLMKIKSREAEHYRFL</sequence>
<feature type="repeat" description="ARM" evidence="2">
    <location>
        <begin position="291"/>
        <end position="323"/>
    </location>
</feature>
<dbReference type="Proteomes" id="UP000002280">
    <property type="component" value="Chromosome 8"/>
</dbReference>
<feature type="region of interest" description="Disordered" evidence="3">
    <location>
        <begin position="540"/>
        <end position="620"/>
    </location>
</feature>
<keyword evidence="6" id="KW-1185">Reference proteome</keyword>
<dbReference type="AlphaFoldDB" id="A0A5F8GEZ7"/>
<dbReference type="InterPro" id="IPR055164">
    <property type="entry name" value="EDR1/CTR1/ARMC3-like_pept-like"/>
</dbReference>
<evidence type="ECO:0000256" key="2">
    <source>
        <dbReference type="PROSITE-ProRule" id="PRU00259"/>
    </source>
</evidence>